<evidence type="ECO:0000259" key="4">
    <source>
        <dbReference type="SMART" id="SM00477"/>
    </source>
</evidence>
<feature type="compositionally biased region" description="Acidic residues" evidence="3">
    <location>
        <begin position="130"/>
        <end position="140"/>
    </location>
</feature>
<dbReference type="InterPro" id="IPR040255">
    <property type="entry name" value="Non-specific_endonuclease"/>
</dbReference>
<evidence type="ECO:0000313" key="8">
    <source>
        <dbReference type="Proteomes" id="UP000298073"/>
    </source>
</evidence>
<feature type="domain" description="ENPP1-3/EXOG-like endonuclease/phosphodiesterase" evidence="4">
    <location>
        <begin position="177"/>
        <end position="378"/>
    </location>
</feature>
<dbReference type="InterPro" id="IPR044925">
    <property type="entry name" value="His-Me_finger_sf"/>
</dbReference>
<feature type="active site" description="Proton acceptor" evidence="1">
    <location>
        <position position="238"/>
    </location>
</feature>
<comment type="caution">
    <text evidence="7">The sequence shown here is derived from an EMBL/GenBank/DDBJ whole genome shotgun (WGS) entry which is preliminary data.</text>
</comment>
<dbReference type="GO" id="GO:0016787">
    <property type="term" value="F:hydrolase activity"/>
    <property type="evidence" value="ECO:0007669"/>
    <property type="project" value="InterPro"/>
</dbReference>
<dbReference type="SUPFAM" id="SSF54060">
    <property type="entry name" value="His-Me finger endonucleases"/>
    <property type="match status" value="1"/>
</dbReference>
<name>A0A4S2ANJ1_9BACE</name>
<dbReference type="EMBL" id="SPPV01000031">
    <property type="protein sequence ID" value="TFU47894.1"/>
    <property type="molecule type" value="Genomic_DNA"/>
</dbReference>
<feature type="domain" description="DNA/RNA non-specific endonuclease/pyrophosphatase/phosphodiesterase" evidence="5">
    <location>
        <begin position="176"/>
        <end position="378"/>
    </location>
</feature>
<accession>A0A4S2ANJ1</accession>
<dbReference type="InterPro" id="IPR013783">
    <property type="entry name" value="Ig-like_fold"/>
</dbReference>
<reference evidence="7 9" key="2">
    <citation type="submission" date="2019-04" db="EMBL/GenBank/DDBJ databases">
        <title>Microbes associate with the intestines of laboratory mice.</title>
        <authorList>
            <person name="Navarre W."/>
            <person name="Wong E."/>
            <person name="Huang K."/>
            <person name="Tropini C."/>
            <person name="Ng K."/>
            <person name="Yu B."/>
        </authorList>
    </citation>
    <scope>NUCLEOTIDE SEQUENCE [LARGE SCALE GENOMIC DNA]</scope>
    <source>
        <strain evidence="7 9">NM70_E10</strain>
    </source>
</reference>
<dbReference type="InterPro" id="IPR001604">
    <property type="entry name" value="Endo_G_ENPP1-like_dom"/>
</dbReference>
<dbReference type="OrthoDB" id="9811262at2"/>
<dbReference type="GO" id="GO:0046872">
    <property type="term" value="F:metal ion binding"/>
    <property type="evidence" value="ECO:0007669"/>
    <property type="project" value="UniProtKB-KW"/>
</dbReference>
<evidence type="ECO:0000256" key="1">
    <source>
        <dbReference type="PIRSR" id="PIRSR640255-1"/>
    </source>
</evidence>
<keyword evidence="2" id="KW-0479">Metal-binding</keyword>
<dbReference type="SMART" id="SM00477">
    <property type="entry name" value="NUC"/>
    <property type="match status" value="1"/>
</dbReference>
<dbReference type="PROSITE" id="PS51257">
    <property type="entry name" value="PROKAR_LIPOPROTEIN"/>
    <property type="match status" value="1"/>
</dbReference>
<dbReference type="Gene3D" id="2.60.40.10">
    <property type="entry name" value="Immunoglobulins"/>
    <property type="match status" value="1"/>
</dbReference>
<proteinExistence type="predicted"/>
<dbReference type="SMART" id="SM00892">
    <property type="entry name" value="Endonuclease_NS"/>
    <property type="match status" value="1"/>
</dbReference>
<dbReference type="Pfam" id="PF13004">
    <property type="entry name" value="BACON"/>
    <property type="match status" value="1"/>
</dbReference>
<evidence type="ECO:0000313" key="7">
    <source>
        <dbReference type="EMBL" id="TGY02004.1"/>
    </source>
</evidence>
<dbReference type="GO" id="GO:0004519">
    <property type="term" value="F:endonuclease activity"/>
    <property type="evidence" value="ECO:0007669"/>
    <property type="project" value="UniProtKB-KW"/>
</dbReference>
<evidence type="ECO:0000256" key="3">
    <source>
        <dbReference type="SAM" id="MobiDB-lite"/>
    </source>
</evidence>
<evidence type="ECO:0000256" key="2">
    <source>
        <dbReference type="PIRSR" id="PIRSR640255-2"/>
    </source>
</evidence>
<dbReference type="RefSeq" id="WP_135038507.1">
    <property type="nucleotide sequence ID" value="NZ_CABIXU010000002.1"/>
</dbReference>
<dbReference type="Proteomes" id="UP000305751">
    <property type="component" value="Unassembled WGS sequence"/>
</dbReference>
<protein>
    <submittedName>
        <fullName evidence="7">Endonuclease</fullName>
    </submittedName>
</protein>
<dbReference type="Gene3D" id="3.40.570.10">
    <property type="entry name" value="Extracellular Endonuclease, subunit A"/>
    <property type="match status" value="1"/>
</dbReference>
<dbReference type="InterPro" id="IPR020821">
    <property type="entry name" value="ENPP1-3/EXOG-like_nuc-like"/>
</dbReference>
<sequence length="397" mass="44415">MIKGLFKLFILFIVYSTVVSCSEQNIPDLPENPGNTNQGIASIDQTQINANGGGFIIRVKADGTWQASSSETWCTLSRASGNGNGSISGYMKANTEAERSVIITIIAGKEKAEFTLKQLAGNGSNPDPDPSPDPDPNPDPDPEKPSGYAGRIEIPVLKGGSMNIFHTWTTKENGKETVTYSYEYDCTKKHVRWVAFTFDNYTCQSNVKRSDAWKEDTNIPAQYRTSKSDYNPEYTRGHMVGSGDRVYSRAANEQTFYYSNMSPQQQAGFNTGGGVWNNVEDQVQAWGQINNPADTLYVVKGGTIDKEEDIRTRTSTGVAVPKYYFIAVLSYKNKQYKGIAFYVEHTNNKTNLIKRYSMSIRELEQKTGINFFHNLEDAIENNVEINYNPSDWSWKEG</sequence>
<dbReference type="EMBL" id="SRZA01000034">
    <property type="protein sequence ID" value="TGY02004.1"/>
    <property type="molecule type" value="Genomic_DNA"/>
</dbReference>
<dbReference type="PANTHER" id="PTHR13966">
    <property type="entry name" value="ENDONUCLEASE RELATED"/>
    <property type="match status" value="1"/>
</dbReference>
<dbReference type="InterPro" id="IPR044929">
    <property type="entry name" value="DNA/RNA_non-sp_Endonuclease_sf"/>
</dbReference>
<evidence type="ECO:0000313" key="9">
    <source>
        <dbReference type="Proteomes" id="UP000305751"/>
    </source>
</evidence>
<dbReference type="Pfam" id="PF01223">
    <property type="entry name" value="Endonuclease_NS"/>
    <property type="match status" value="1"/>
</dbReference>
<keyword evidence="7" id="KW-0540">Nuclease</keyword>
<keyword evidence="9" id="KW-1185">Reference proteome</keyword>
<organism evidence="7 9">
    <name type="scientific">Bacteroides acidifaciens</name>
    <dbReference type="NCBI Taxonomy" id="85831"/>
    <lineage>
        <taxon>Bacteria</taxon>
        <taxon>Pseudomonadati</taxon>
        <taxon>Bacteroidota</taxon>
        <taxon>Bacteroidia</taxon>
        <taxon>Bacteroidales</taxon>
        <taxon>Bacteroidaceae</taxon>
        <taxon>Bacteroides</taxon>
    </lineage>
</organism>
<keyword evidence="7" id="KW-0378">Hydrolase</keyword>
<dbReference type="CDD" id="cd14948">
    <property type="entry name" value="BACON"/>
    <property type="match status" value="1"/>
</dbReference>
<reference evidence="6 8" key="1">
    <citation type="submission" date="2019-03" db="EMBL/GenBank/DDBJ databases">
        <title>Diversity of the mouse oral microbiome.</title>
        <authorList>
            <person name="Joseph S."/>
            <person name="Aduse-Opoku J."/>
            <person name="Curtis M."/>
            <person name="Wade W."/>
            <person name="Hashim A."/>
        </authorList>
    </citation>
    <scope>NUCLEOTIDE SEQUENCE [LARGE SCALE GENOMIC DNA]</scope>
    <source>
        <strain evidence="6 8">P2318</strain>
    </source>
</reference>
<dbReference type="PANTHER" id="PTHR13966:SF5">
    <property type="entry name" value="ENDONUCLEASE G, MITOCHONDRIAL"/>
    <property type="match status" value="1"/>
</dbReference>
<dbReference type="GO" id="GO:0003676">
    <property type="term" value="F:nucleic acid binding"/>
    <property type="evidence" value="ECO:0007669"/>
    <property type="project" value="InterPro"/>
</dbReference>
<evidence type="ECO:0000313" key="6">
    <source>
        <dbReference type="EMBL" id="TFU47894.1"/>
    </source>
</evidence>
<dbReference type="AlphaFoldDB" id="A0A4S2ANJ1"/>
<gene>
    <name evidence="6" type="ORF">E4T97_13815</name>
    <name evidence="7" type="ORF">E5356_11705</name>
</gene>
<dbReference type="InterPro" id="IPR024361">
    <property type="entry name" value="BACON"/>
</dbReference>
<feature type="binding site" evidence="2">
    <location>
        <position position="270"/>
    </location>
    <ligand>
        <name>Mg(2+)</name>
        <dbReference type="ChEBI" id="CHEBI:18420"/>
        <note>catalytic</note>
    </ligand>
</feature>
<feature type="region of interest" description="Disordered" evidence="3">
    <location>
        <begin position="119"/>
        <end position="149"/>
    </location>
</feature>
<keyword evidence="7" id="KW-0255">Endonuclease</keyword>
<evidence type="ECO:0000259" key="5">
    <source>
        <dbReference type="SMART" id="SM00892"/>
    </source>
</evidence>
<dbReference type="Proteomes" id="UP000298073">
    <property type="component" value="Unassembled WGS sequence"/>
</dbReference>